<evidence type="ECO:0000256" key="6">
    <source>
        <dbReference type="RuleBase" id="RU363041"/>
    </source>
</evidence>
<dbReference type="PANTHER" id="PTHR43701">
    <property type="entry name" value="MEMBRANE TRANSPORTER PROTEIN MJ0441-RELATED"/>
    <property type="match status" value="1"/>
</dbReference>
<feature type="transmembrane region" description="Helical" evidence="6">
    <location>
        <begin position="177"/>
        <end position="200"/>
    </location>
</feature>
<gene>
    <name evidence="8" type="ORF">HGA15_11845</name>
</gene>
<keyword evidence="5 6" id="KW-0472">Membrane</keyword>
<evidence type="ECO:0000256" key="4">
    <source>
        <dbReference type="ARBA" id="ARBA00022989"/>
    </source>
</evidence>
<reference evidence="8 9" key="1">
    <citation type="submission" date="2020-04" db="EMBL/GenBank/DDBJ databases">
        <title>MicrobeNet Type strains.</title>
        <authorList>
            <person name="Nicholson A.C."/>
        </authorList>
    </citation>
    <scope>NUCLEOTIDE SEQUENCE [LARGE SCALE GENOMIC DNA]</scope>
    <source>
        <strain evidence="8 9">JCM 3332</strain>
    </source>
</reference>
<evidence type="ECO:0000256" key="2">
    <source>
        <dbReference type="ARBA" id="ARBA00009142"/>
    </source>
</evidence>
<comment type="similarity">
    <text evidence="2 6">Belongs to the 4-toluene sulfonate uptake permease (TSUP) (TC 2.A.102) family.</text>
</comment>
<feature type="transmembrane region" description="Helical" evidence="6">
    <location>
        <begin position="265"/>
        <end position="282"/>
    </location>
</feature>
<keyword evidence="9" id="KW-1185">Reference proteome</keyword>
<feature type="transmembrane region" description="Helical" evidence="6">
    <location>
        <begin position="72"/>
        <end position="92"/>
    </location>
</feature>
<feature type="transmembrane region" description="Helical" evidence="6">
    <location>
        <begin position="207"/>
        <end position="228"/>
    </location>
</feature>
<feature type="transmembrane region" description="Helical" evidence="6">
    <location>
        <begin position="138"/>
        <end position="157"/>
    </location>
</feature>
<keyword evidence="6" id="KW-1003">Cell membrane</keyword>
<dbReference type="InterPro" id="IPR002781">
    <property type="entry name" value="TM_pro_TauE-like"/>
</dbReference>
<accession>A0A846YCP4</accession>
<evidence type="ECO:0000256" key="1">
    <source>
        <dbReference type="ARBA" id="ARBA00004141"/>
    </source>
</evidence>
<evidence type="ECO:0000256" key="3">
    <source>
        <dbReference type="ARBA" id="ARBA00022692"/>
    </source>
</evidence>
<comment type="subcellular location">
    <subcellularLocation>
        <location evidence="6">Cell membrane</location>
        <topology evidence="6">Multi-pass membrane protein</topology>
    </subcellularLocation>
    <subcellularLocation>
        <location evidence="1">Membrane</location>
        <topology evidence="1">Multi-pass membrane protein</topology>
    </subcellularLocation>
</comment>
<keyword evidence="3 6" id="KW-0812">Transmembrane</keyword>
<evidence type="ECO:0000256" key="5">
    <source>
        <dbReference type="ARBA" id="ARBA00023136"/>
    </source>
</evidence>
<sequence length="340" mass="34471">MIKLLVFTLVGIGAQIVDGTLGMAFGVTATTLLVLSGTGAAHASAAVHFAEVATTLASGISHWRFGNVDWKMVLRLGVPGGVGAFLGATVLSRISTEAAEPVTAGILLAIGVFLVVRFSSRPPLELAASEKAAHSTKFLTPLGLFGGFIDASGGGGWGPVTTSTLLTTGRAAPRRVIGTVSASEFIVSASASVGFLLGLGSEFFDNLLIIAGLALGGVLAAPLAAWLVSRVAPAVLGTGVGGVLVLTNVRTLFKTFEIEGAPRTIAYVVIVVVAITLTGYAWQKSRASRATETTADPAAGETGRVSGDVDHASGGTETTQTASRSQGNEDSPESAEVPVR</sequence>
<organism evidence="8 9">
    <name type="scientific">Nocardia flavorosea</name>
    <dbReference type="NCBI Taxonomy" id="53429"/>
    <lineage>
        <taxon>Bacteria</taxon>
        <taxon>Bacillati</taxon>
        <taxon>Actinomycetota</taxon>
        <taxon>Actinomycetes</taxon>
        <taxon>Mycobacteriales</taxon>
        <taxon>Nocardiaceae</taxon>
        <taxon>Nocardia</taxon>
    </lineage>
</organism>
<feature type="transmembrane region" description="Helical" evidence="6">
    <location>
        <begin position="234"/>
        <end position="253"/>
    </location>
</feature>
<feature type="transmembrane region" description="Helical" evidence="6">
    <location>
        <begin position="98"/>
        <end position="118"/>
    </location>
</feature>
<dbReference type="InterPro" id="IPR051598">
    <property type="entry name" value="TSUP/Inactive_protease-like"/>
</dbReference>
<keyword evidence="4 6" id="KW-1133">Transmembrane helix</keyword>
<dbReference type="RefSeq" id="WP_063915994.1">
    <property type="nucleotide sequence ID" value="NZ_JAAXOT010000005.1"/>
</dbReference>
<proteinExistence type="inferred from homology"/>
<feature type="region of interest" description="Disordered" evidence="7">
    <location>
        <begin position="288"/>
        <end position="340"/>
    </location>
</feature>
<dbReference type="Proteomes" id="UP000570678">
    <property type="component" value="Unassembled WGS sequence"/>
</dbReference>
<dbReference type="AlphaFoldDB" id="A0A846YCP4"/>
<dbReference type="PANTHER" id="PTHR43701:SF12">
    <property type="entry name" value="MEMBRANE TRANSPORTER PROTEIN YTNM-RELATED"/>
    <property type="match status" value="1"/>
</dbReference>
<feature type="compositionally biased region" description="Polar residues" evidence="7">
    <location>
        <begin position="315"/>
        <end position="329"/>
    </location>
</feature>
<evidence type="ECO:0000256" key="7">
    <source>
        <dbReference type="SAM" id="MobiDB-lite"/>
    </source>
</evidence>
<dbReference type="Pfam" id="PF01925">
    <property type="entry name" value="TauE"/>
    <property type="match status" value="1"/>
</dbReference>
<comment type="caution">
    <text evidence="8">The sequence shown here is derived from an EMBL/GenBank/DDBJ whole genome shotgun (WGS) entry which is preliminary data.</text>
</comment>
<dbReference type="GO" id="GO:0005886">
    <property type="term" value="C:plasma membrane"/>
    <property type="evidence" value="ECO:0007669"/>
    <property type="project" value="UniProtKB-SubCell"/>
</dbReference>
<evidence type="ECO:0000313" key="8">
    <source>
        <dbReference type="EMBL" id="NKY56833.1"/>
    </source>
</evidence>
<protein>
    <recommendedName>
        <fullName evidence="6">Probable membrane transporter protein</fullName>
    </recommendedName>
</protein>
<evidence type="ECO:0000313" key="9">
    <source>
        <dbReference type="Proteomes" id="UP000570678"/>
    </source>
</evidence>
<dbReference type="EMBL" id="JAAXOT010000005">
    <property type="protein sequence ID" value="NKY56833.1"/>
    <property type="molecule type" value="Genomic_DNA"/>
</dbReference>
<name>A0A846YCP4_9NOCA</name>